<feature type="region of interest" description="Disordered" evidence="1">
    <location>
        <begin position="1"/>
        <end position="50"/>
    </location>
</feature>
<sequence>MARTNNAASGRRKNRGTQRAQQQAAQASQTSSSDSASGLASVTVRVPEAGKPFIEKAAELMREGAEPIAALRRAGGGFDTSDPPPSRDQALHDDEAASRRDQHQMARLRNRLETQEMRSAAEIGYKVRSLSGWRLTLAKMAGLIA</sequence>
<evidence type="ECO:0000256" key="1">
    <source>
        <dbReference type="SAM" id="MobiDB-lite"/>
    </source>
</evidence>
<dbReference type="Proteomes" id="UP000321523">
    <property type="component" value="Unassembled WGS sequence"/>
</dbReference>
<organism evidence="2 3">
    <name type="scientific">Skermanella aerolata</name>
    <dbReference type="NCBI Taxonomy" id="393310"/>
    <lineage>
        <taxon>Bacteria</taxon>
        <taxon>Pseudomonadati</taxon>
        <taxon>Pseudomonadota</taxon>
        <taxon>Alphaproteobacteria</taxon>
        <taxon>Rhodospirillales</taxon>
        <taxon>Azospirillaceae</taxon>
        <taxon>Skermanella</taxon>
    </lineage>
</organism>
<keyword evidence="3" id="KW-1185">Reference proteome</keyword>
<name>A0A512DZ02_9PROT</name>
<dbReference type="RefSeq" id="WP_147040959.1">
    <property type="nucleotide sequence ID" value="NZ_BJYZ01000030.1"/>
</dbReference>
<protein>
    <submittedName>
        <fullName evidence="2">Uncharacterized protein</fullName>
    </submittedName>
</protein>
<feature type="region of interest" description="Disordered" evidence="1">
    <location>
        <begin position="71"/>
        <end position="103"/>
    </location>
</feature>
<gene>
    <name evidence="2" type="ORF">SAE02_58660</name>
</gene>
<dbReference type="AlphaFoldDB" id="A0A512DZ02"/>
<proteinExistence type="predicted"/>
<evidence type="ECO:0000313" key="2">
    <source>
        <dbReference type="EMBL" id="GEO41718.1"/>
    </source>
</evidence>
<feature type="compositionally biased region" description="Low complexity" evidence="1">
    <location>
        <begin position="18"/>
        <end position="41"/>
    </location>
</feature>
<dbReference type="OrthoDB" id="7361334at2"/>
<feature type="compositionally biased region" description="Basic and acidic residues" evidence="1">
    <location>
        <begin position="89"/>
        <end position="103"/>
    </location>
</feature>
<dbReference type="EMBL" id="BJYZ01000030">
    <property type="protein sequence ID" value="GEO41718.1"/>
    <property type="molecule type" value="Genomic_DNA"/>
</dbReference>
<comment type="caution">
    <text evidence="2">The sequence shown here is derived from an EMBL/GenBank/DDBJ whole genome shotgun (WGS) entry which is preliminary data.</text>
</comment>
<reference evidence="2 3" key="1">
    <citation type="submission" date="2019-07" db="EMBL/GenBank/DDBJ databases">
        <title>Whole genome shotgun sequence of Skermanella aerolata NBRC 106429.</title>
        <authorList>
            <person name="Hosoyama A."/>
            <person name="Uohara A."/>
            <person name="Ohji S."/>
            <person name="Ichikawa N."/>
        </authorList>
    </citation>
    <scope>NUCLEOTIDE SEQUENCE [LARGE SCALE GENOMIC DNA]</scope>
    <source>
        <strain evidence="2 3">NBRC 106429</strain>
    </source>
</reference>
<accession>A0A512DZ02</accession>
<evidence type="ECO:0000313" key="3">
    <source>
        <dbReference type="Proteomes" id="UP000321523"/>
    </source>
</evidence>